<feature type="transmembrane region" description="Helical" evidence="1">
    <location>
        <begin position="63"/>
        <end position="83"/>
    </location>
</feature>
<keyword evidence="3" id="KW-0407">Ion channel</keyword>
<evidence type="ECO:0000256" key="1">
    <source>
        <dbReference type="SAM" id="Phobius"/>
    </source>
</evidence>
<feature type="transmembrane region" description="Helical" evidence="1">
    <location>
        <begin position="35"/>
        <end position="56"/>
    </location>
</feature>
<name>A0A4R5U4I2_9GAMM</name>
<keyword evidence="1" id="KW-0812">Transmembrane</keyword>
<dbReference type="SUPFAM" id="SSF81324">
    <property type="entry name" value="Voltage-gated potassium channels"/>
    <property type="match status" value="1"/>
</dbReference>
<feature type="transmembrane region" description="Helical" evidence="1">
    <location>
        <begin position="12"/>
        <end position="29"/>
    </location>
</feature>
<dbReference type="EMBL" id="SMTF01000001">
    <property type="protein sequence ID" value="TDK28628.1"/>
    <property type="molecule type" value="Genomic_DNA"/>
</dbReference>
<keyword evidence="4" id="KW-1185">Reference proteome</keyword>
<dbReference type="Proteomes" id="UP000294796">
    <property type="component" value="Unassembled WGS sequence"/>
</dbReference>
<keyword evidence="3" id="KW-0813">Transport</keyword>
<reference evidence="3 4" key="1">
    <citation type="submission" date="2019-03" db="EMBL/GenBank/DDBJ databases">
        <title>Luteimonas zhaokaii sp.nov., isolated from the rectal contents of Plateau pika in Yushu, Qinghai Province, China.</title>
        <authorList>
            <person name="Zhang G."/>
        </authorList>
    </citation>
    <scope>NUCLEOTIDE SEQUENCE [LARGE SCALE GENOMIC DNA]</scope>
    <source>
        <strain evidence="3 4">B9</strain>
    </source>
</reference>
<feature type="transmembrane region" description="Helical" evidence="1">
    <location>
        <begin position="120"/>
        <end position="142"/>
    </location>
</feature>
<proteinExistence type="predicted"/>
<keyword evidence="1" id="KW-0472">Membrane</keyword>
<dbReference type="OrthoDB" id="9799090at2"/>
<keyword evidence="1" id="KW-1133">Transmembrane helix</keyword>
<feature type="domain" description="Potassium channel" evidence="2">
    <location>
        <begin position="141"/>
        <end position="208"/>
    </location>
</feature>
<feature type="transmembrane region" description="Helical" evidence="1">
    <location>
        <begin position="184"/>
        <end position="206"/>
    </location>
</feature>
<sequence>MKAESISTGRRVTLYLLLGMLVHNLTYPLTGIGGVWPALFYLFYGVLFVAATWLLLPDRGLRMLAAGCGVAVIAAGLANSYAPGTYTKLGVFLTSIAYHAVITWVLVVYIFRATAVMADVLLAAASIYLVIGSGFAAIYGLVEWLSPGSFVTASGDPVSWQQLFYYSYVTLTTVGYGDILPQGFLAQSFAIFQAVVGVLYTAILLARLVGLQASPSPEAREPS</sequence>
<evidence type="ECO:0000313" key="3">
    <source>
        <dbReference type="EMBL" id="TDK28628.1"/>
    </source>
</evidence>
<protein>
    <submittedName>
        <fullName evidence="3">Two pore domain potassium channel family protein</fullName>
    </submittedName>
</protein>
<evidence type="ECO:0000259" key="2">
    <source>
        <dbReference type="Pfam" id="PF07885"/>
    </source>
</evidence>
<comment type="caution">
    <text evidence="3">The sequence shown here is derived from an EMBL/GenBank/DDBJ whole genome shotgun (WGS) entry which is preliminary data.</text>
</comment>
<dbReference type="RefSeq" id="WP_133320448.1">
    <property type="nucleotide sequence ID" value="NZ_SMTF01000001.1"/>
</dbReference>
<dbReference type="GO" id="GO:0034220">
    <property type="term" value="P:monoatomic ion transmembrane transport"/>
    <property type="evidence" value="ECO:0007669"/>
    <property type="project" value="UniProtKB-KW"/>
</dbReference>
<dbReference type="AlphaFoldDB" id="A0A4R5U4I2"/>
<keyword evidence="3" id="KW-0406">Ion transport</keyword>
<dbReference type="Gene3D" id="1.10.287.70">
    <property type="match status" value="1"/>
</dbReference>
<accession>A0A4R5U4I2</accession>
<gene>
    <name evidence="3" type="ORF">E2F46_01735</name>
</gene>
<evidence type="ECO:0000313" key="4">
    <source>
        <dbReference type="Proteomes" id="UP000294796"/>
    </source>
</evidence>
<dbReference type="Pfam" id="PF07885">
    <property type="entry name" value="Ion_trans_2"/>
    <property type="match status" value="1"/>
</dbReference>
<feature type="transmembrane region" description="Helical" evidence="1">
    <location>
        <begin position="89"/>
        <end position="111"/>
    </location>
</feature>
<organism evidence="3 4">
    <name type="scientific">Luteimonas aestuarii</name>
    <dbReference type="NCBI Taxonomy" id="453837"/>
    <lineage>
        <taxon>Bacteria</taxon>
        <taxon>Pseudomonadati</taxon>
        <taxon>Pseudomonadota</taxon>
        <taxon>Gammaproteobacteria</taxon>
        <taxon>Lysobacterales</taxon>
        <taxon>Lysobacteraceae</taxon>
        <taxon>Luteimonas</taxon>
    </lineage>
</organism>
<dbReference type="InterPro" id="IPR013099">
    <property type="entry name" value="K_chnl_dom"/>
</dbReference>